<evidence type="ECO:0000259" key="1">
    <source>
        <dbReference type="Pfam" id="PF17921"/>
    </source>
</evidence>
<dbReference type="Gene3D" id="1.10.340.70">
    <property type="match status" value="1"/>
</dbReference>
<dbReference type="InterPro" id="IPR041588">
    <property type="entry name" value="Integrase_H2C2"/>
</dbReference>
<dbReference type="AlphaFoldDB" id="A0A8X6UD32"/>
<comment type="caution">
    <text evidence="2">The sequence shown here is derived from an EMBL/GenBank/DDBJ whole genome shotgun (WGS) entry which is preliminary data.</text>
</comment>
<dbReference type="EMBL" id="BMAW01077430">
    <property type="protein sequence ID" value="GFU06359.1"/>
    <property type="molecule type" value="Genomic_DNA"/>
</dbReference>
<dbReference type="Proteomes" id="UP000887013">
    <property type="component" value="Unassembled WGS sequence"/>
</dbReference>
<evidence type="ECO:0000313" key="3">
    <source>
        <dbReference type="Proteomes" id="UP000887013"/>
    </source>
</evidence>
<name>A0A8X6UD32_NEPPI</name>
<proteinExistence type="predicted"/>
<gene>
    <name evidence="2" type="ORF">NPIL_41351</name>
</gene>
<sequence>MYETVFKPGGEPILFMEHRINIGDSPPVSLPPYRLPPAKKEYHDSPTAEHYGDDRTYHRISQRNYFTGMRKHIQDYHKQYADKSRMPSYKFSVDDRVWVNKHPLSNCA</sequence>
<feature type="domain" description="Integrase zinc-binding" evidence="1">
    <location>
        <begin position="40"/>
        <end position="78"/>
    </location>
</feature>
<keyword evidence="3" id="KW-1185">Reference proteome</keyword>
<accession>A0A8X6UD32</accession>
<dbReference type="Pfam" id="PF17921">
    <property type="entry name" value="Integrase_H2C2"/>
    <property type="match status" value="1"/>
</dbReference>
<protein>
    <recommendedName>
        <fullName evidence="1">Integrase zinc-binding domain-containing protein</fullName>
    </recommendedName>
</protein>
<dbReference type="OrthoDB" id="425619at2759"/>
<evidence type="ECO:0000313" key="2">
    <source>
        <dbReference type="EMBL" id="GFU06359.1"/>
    </source>
</evidence>
<reference evidence="2" key="1">
    <citation type="submission" date="2020-08" db="EMBL/GenBank/DDBJ databases">
        <title>Multicomponent nature underlies the extraordinary mechanical properties of spider dragline silk.</title>
        <authorList>
            <person name="Kono N."/>
            <person name="Nakamura H."/>
            <person name="Mori M."/>
            <person name="Yoshida Y."/>
            <person name="Ohtoshi R."/>
            <person name="Malay A.D."/>
            <person name="Moran D.A.P."/>
            <person name="Tomita M."/>
            <person name="Numata K."/>
            <person name="Arakawa K."/>
        </authorList>
    </citation>
    <scope>NUCLEOTIDE SEQUENCE</scope>
</reference>
<organism evidence="2 3">
    <name type="scientific">Nephila pilipes</name>
    <name type="common">Giant wood spider</name>
    <name type="synonym">Nephila maculata</name>
    <dbReference type="NCBI Taxonomy" id="299642"/>
    <lineage>
        <taxon>Eukaryota</taxon>
        <taxon>Metazoa</taxon>
        <taxon>Ecdysozoa</taxon>
        <taxon>Arthropoda</taxon>
        <taxon>Chelicerata</taxon>
        <taxon>Arachnida</taxon>
        <taxon>Araneae</taxon>
        <taxon>Araneomorphae</taxon>
        <taxon>Entelegynae</taxon>
        <taxon>Araneoidea</taxon>
        <taxon>Nephilidae</taxon>
        <taxon>Nephila</taxon>
    </lineage>
</organism>